<evidence type="ECO:0000256" key="4">
    <source>
        <dbReference type="SAM" id="MobiDB-lite"/>
    </source>
</evidence>
<accession>A0A9D1GL40</accession>
<dbReference type="InterPro" id="IPR027417">
    <property type="entry name" value="P-loop_NTPase"/>
</dbReference>
<dbReference type="GO" id="GO:0016887">
    <property type="term" value="F:ATP hydrolysis activity"/>
    <property type="evidence" value="ECO:0007669"/>
    <property type="project" value="InterPro"/>
</dbReference>
<dbReference type="SUPFAM" id="SSF52540">
    <property type="entry name" value="P-loop containing nucleoside triphosphate hydrolases"/>
    <property type="match status" value="1"/>
</dbReference>
<dbReference type="InterPro" id="IPR050166">
    <property type="entry name" value="ABC_transporter_ATP-bind"/>
</dbReference>
<evidence type="ECO:0000256" key="5">
    <source>
        <dbReference type="SAM" id="Phobius"/>
    </source>
</evidence>
<dbReference type="GO" id="GO:0005524">
    <property type="term" value="F:ATP binding"/>
    <property type="evidence" value="ECO:0007669"/>
    <property type="project" value="UniProtKB-KW"/>
</dbReference>
<keyword evidence="1" id="KW-0813">Transport</keyword>
<dbReference type="PANTHER" id="PTHR42788">
    <property type="entry name" value="TAURINE IMPORT ATP-BINDING PROTEIN-RELATED"/>
    <property type="match status" value="1"/>
</dbReference>
<name>A0A9D1GL40_9FIRM</name>
<evidence type="ECO:0000256" key="3">
    <source>
        <dbReference type="ARBA" id="ARBA00022840"/>
    </source>
</evidence>
<keyword evidence="2" id="KW-0547">Nucleotide-binding</keyword>
<reference evidence="7" key="1">
    <citation type="submission" date="2020-10" db="EMBL/GenBank/DDBJ databases">
        <authorList>
            <person name="Gilroy R."/>
        </authorList>
    </citation>
    <scope>NUCLEOTIDE SEQUENCE</scope>
    <source>
        <strain evidence="7">CHK123-3438</strain>
    </source>
</reference>
<protein>
    <submittedName>
        <fullName evidence="7">ABC transporter ATP-binding protein</fullName>
    </submittedName>
</protein>
<dbReference type="AlphaFoldDB" id="A0A9D1GL40"/>
<keyword evidence="5" id="KW-1133">Transmembrane helix</keyword>
<reference evidence="7" key="2">
    <citation type="journal article" date="2021" name="PeerJ">
        <title>Extensive microbial diversity within the chicken gut microbiome revealed by metagenomics and culture.</title>
        <authorList>
            <person name="Gilroy R."/>
            <person name="Ravi A."/>
            <person name="Getino M."/>
            <person name="Pursley I."/>
            <person name="Horton D.L."/>
            <person name="Alikhan N.F."/>
            <person name="Baker D."/>
            <person name="Gharbi K."/>
            <person name="Hall N."/>
            <person name="Watson M."/>
            <person name="Adriaenssens E.M."/>
            <person name="Foster-Nyarko E."/>
            <person name="Jarju S."/>
            <person name="Secka A."/>
            <person name="Antonio M."/>
            <person name="Oren A."/>
            <person name="Chaudhuri R.R."/>
            <person name="La Ragione R."/>
            <person name="Hildebrand F."/>
            <person name="Pallen M.J."/>
        </authorList>
    </citation>
    <scope>NUCLEOTIDE SEQUENCE</scope>
    <source>
        <strain evidence="7">CHK123-3438</strain>
    </source>
</reference>
<proteinExistence type="predicted"/>
<feature type="transmembrane region" description="Helical" evidence="5">
    <location>
        <begin position="12"/>
        <end position="33"/>
    </location>
</feature>
<dbReference type="PROSITE" id="PS50893">
    <property type="entry name" value="ABC_TRANSPORTER_2"/>
    <property type="match status" value="1"/>
</dbReference>
<keyword evidence="3 7" id="KW-0067">ATP-binding</keyword>
<dbReference type="Pfam" id="PF00005">
    <property type="entry name" value="ABC_tran"/>
    <property type="match status" value="1"/>
</dbReference>
<feature type="region of interest" description="Disordered" evidence="4">
    <location>
        <begin position="114"/>
        <end position="134"/>
    </location>
</feature>
<evidence type="ECO:0000313" key="7">
    <source>
        <dbReference type="EMBL" id="HIT42736.1"/>
    </source>
</evidence>
<gene>
    <name evidence="7" type="ORF">IAB60_11695</name>
</gene>
<keyword evidence="5" id="KW-0812">Transmembrane</keyword>
<sequence length="260" mass="28952">MSKIYLDTAGLFAWTLVIILASGLFERLFLLLLEQTEKHFLLFPSFSAKSRPRNPQKLLIRNLCKSFQGTEVLNKLSLTLSPDKPWCIMAPSGYGKTTLFRILLGLETADSGSIQWTGSKEEPPEKKGGKESPGPRILAVFQENRLCETFSPIDNIRLAVPSLSRQAAARELKRVLPEDCLHRPVSSLSGGMKRRTAILRAMAAPSDAIIMDEPFTGLDEETKEMVIQYILEKSCGKLLILSTHQEEDALLLGGETIHLE</sequence>
<dbReference type="Gene3D" id="3.40.50.300">
    <property type="entry name" value="P-loop containing nucleotide triphosphate hydrolases"/>
    <property type="match status" value="1"/>
</dbReference>
<evidence type="ECO:0000256" key="1">
    <source>
        <dbReference type="ARBA" id="ARBA00022448"/>
    </source>
</evidence>
<dbReference type="InterPro" id="IPR003439">
    <property type="entry name" value="ABC_transporter-like_ATP-bd"/>
</dbReference>
<dbReference type="EMBL" id="DVKS01000194">
    <property type="protein sequence ID" value="HIT42736.1"/>
    <property type="molecule type" value="Genomic_DNA"/>
</dbReference>
<evidence type="ECO:0000256" key="2">
    <source>
        <dbReference type="ARBA" id="ARBA00022741"/>
    </source>
</evidence>
<comment type="caution">
    <text evidence="7">The sequence shown here is derived from an EMBL/GenBank/DDBJ whole genome shotgun (WGS) entry which is preliminary data.</text>
</comment>
<evidence type="ECO:0000259" key="6">
    <source>
        <dbReference type="PROSITE" id="PS50893"/>
    </source>
</evidence>
<dbReference type="InterPro" id="IPR003593">
    <property type="entry name" value="AAA+_ATPase"/>
</dbReference>
<dbReference type="SMART" id="SM00382">
    <property type="entry name" value="AAA"/>
    <property type="match status" value="1"/>
</dbReference>
<evidence type="ECO:0000313" key="8">
    <source>
        <dbReference type="Proteomes" id="UP000886860"/>
    </source>
</evidence>
<feature type="domain" description="ABC transporter" evidence="6">
    <location>
        <begin position="58"/>
        <end position="260"/>
    </location>
</feature>
<dbReference type="PANTHER" id="PTHR42788:SF13">
    <property type="entry name" value="ALIPHATIC SULFONATES IMPORT ATP-BINDING PROTEIN SSUB"/>
    <property type="match status" value="1"/>
</dbReference>
<keyword evidence="5" id="KW-0472">Membrane</keyword>
<dbReference type="Proteomes" id="UP000886860">
    <property type="component" value="Unassembled WGS sequence"/>
</dbReference>
<feature type="compositionally biased region" description="Basic and acidic residues" evidence="4">
    <location>
        <begin position="119"/>
        <end position="130"/>
    </location>
</feature>
<organism evidence="7 8">
    <name type="scientific">Candidatus Caccovicinus merdipullorum</name>
    <dbReference type="NCBI Taxonomy" id="2840724"/>
    <lineage>
        <taxon>Bacteria</taxon>
        <taxon>Bacillati</taxon>
        <taxon>Bacillota</taxon>
        <taxon>Clostridia</taxon>
        <taxon>Eubacteriales</taxon>
        <taxon>Candidatus Caccovicinus</taxon>
    </lineage>
</organism>